<dbReference type="PROSITE" id="PS00372">
    <property type="entry name" value="PTS_EIIA_TYPE_2_HIS"/>
    <property type="match status" value="1"/>
</dbReference>
<dbReference type="InterPro" id="IPR011608">
    <property type="entry name" value="PRD"/>
</dbReference>
<keyword evidence="3" id="KW-0805">Transcription regulation</keyword>
<dbReference type="GO" id="GO:0008982">
    <property type="term" value="F:protein-N(PI)-phosphohistidine-sugar phosphotransferase activity"/>
    <property type="evidence" value="ECO:0007669"/>
    <property type="project" value="InterPro"/>
</dbReference>
<accession>A0A1T4K0R8</accession>
<dbReference type="InterPro" id="IPR050661">
    <property type="entry name" value="BglG_antiterminators"/>
</dbReference>
<protein>
    <submittedName>
        <fullName evidence="8">Transcriptional antiterminator</fullName>
    </submittedName>
</protein>
<dbReference type="PANTHER" id="PTHR30185">
    <property type="entry name" value="CRYPTIC BETA-GLUCOSIDE BGL OPERON ANTITERMINATOR"/>
    <property type="match status" value="1"/>
</dbReference>
<dbReference type="STRING" id="263852.SAMN02745116_00010"/>
<dbReference type="Gene3D" id="3.40.50.2300">
    <property type="match status" value="1"/>
</dbReference>
<dbReference type="InterPro" id="IPR036634">
    <property type="entry name" value="PRD_sf"/>
</dbReference>
<proteinExistence type="predicted"/>
<dbReference type="EMBL" id="FUXI01000001">
    <property type="protein sequence ID" value="SJZ36013.1"/>
    <property type="molecule type" value="Genomic_DNA"/>
</dbReference>
<evidence type="ECO:0000256" key="2">
    <source>
        <dbReference type="ARBA" id="ARBA00022737"/>
    </source>
</evidence>
<dbReference type="OrthoDB" id="3239954at2"/>
<dbReference type="Pfam" id="PF08279">
    <property type="entry name" value="HTH_11"/>
    <property type="match status" value="1"/>
</dbReference>
<evidence type="ECO:0000313" key="9">
    <source>
        <dbReference type="Proteomes" id="UP000190328"/>
    </source>
</evidence>
<dbReference type="PROSITE" id="PS51094">
    <property type="entry name" value="PTS_EIIA_TYPE_2"/>
    <property type="match status" value="1"/>
</dbReference>
<evidence type="ECO:0000259" key="7">
    <source>
        <dbReference type="PROSITE" id="PS51372"/>
    </source>
</evidence>
<dbReference type="SUPFAM" id="SSF46785">
    <property type="entry name" value="Winged helix' DNA-binding domain"/>
    <property type="match status" value="1"/>
</dbReference>
<evidence type="ECO:0000256" key="3">
    <source>
        <dbReference type="ARBA" id="ARBA00023015"/>
    </source>
</evidence>
<evidence type="ECO:0000259" key="5">
    <source>
        <dbReference type="PROSITE" id="PS51094"/>
    </source>
</evidence>
<dbReference type="Gene3D" id="1.10.10.10">
    <property type="entry name" value="Winged helix-like DNA-binding domain superfamily/Winged helix DNA-binding domain"/>
    <property type="match status" value="2"/>
</dbReference>
<dbReference type="Pfam" id="PF00359">
    <property type="entry name" value="PTS_EIIA_2"/>
    <property type="match status" value="1"/>
</dbReference>
<dbReference type="PANTHER" id="PTHR30185:SF18">
    <property type="entry name" value="TRANSCRIPTIONAL REGULATOR MTLR"/>
    <property type="match status" value="1"/>
</dbReference>
<dbReference type="GO" id="GO:0009401">
    <property type="term" value="P:phosphoenolpyruvate-dependent sugar phosphotransferase system"/>
    <property type="evidence" value="ECO:0007669"/>
    <property type="project" value="InterPro"/>
</dbReference>
<dbReference type="RefSeq" id="WP_078805989.1">
    <property type="nucleotide sequence ID" value="NZ_FUXI01000001.1"/>
</dbReference>
<evidence type="ECO:0000256" key="4">
    <source>
        <dbReference type="ARBA" id="ARBA00023163"/>
    </source>
</evidence>
<dbReference type="InterPro" id="IPR002178">
    <property type="entry name" value="PTS_EIIA_type-2_dom"/>
</dbReference>
<dbReference type="InterPro" id="IPR036095">
    <property type="entry name" value="PTS_EIIB-like_sf"/>
</dbReference>
<dbReference type="InterPro" id="IPR016152">
    <property type="entry name" value="PTrfase/Anion_transptr"/>
</dbReference>
<dbReference type="SUPFAM" id="SSF55804">
    <property type="entry name" value="Phoshotransferase/anion transport protein"/>
    <property type="match status" value="1"/>
</dbReference>
<feature type="domain" description="PTS EIIA type-2" evidence="5">
    <location>
        <begin position="507"/>
        <end position="642"/>
    </location>
</feature>
<dbReference type="Gene3D" id="3.40.930.10">
    <property type="entry name" value="Mannitol-specific EII, Chain A"/>
    <property type="match status" value="1"/>
</dbReference>
<gene>
    <name evidence="8" type="ORF">SAMN02745116_00010</name>
</gene>
<dbReference type="SUPFAM" id="SSF52794">
    <property type="entry name" value="PTS system IIB component-like"/>
    <property type="match status" value="1"/>
</dbReference>
<dbReference type="Proteomes" id="UP000190328">
    <property type="component" value="Unassembled WGS sequence"/>
</dbReference>
<keyword evidence="1" id="KW-0808">Transferase</keyword>
<sequence length="642" mass="75254">MQQLNERQQQLLNMLAWKKDFMSLEELARKTHCSKRTMYDDLKQLGKWLNSQDFFVALERKRRKGVKLLGEVNRIRGLSNLDYQESEMLELLPETRQMEISQMLLLDEEVITYQRLMDKYFISSTSIKKDLEKIQRNFQIHLLSTKHGTYVKDSEENIRRSLFLLCLAQLKNDDFEEQGETIFYTFFGEKMSKFVFQKVFEISSAGELTLPSQYVKSLAIHLLIFLHRLEKGYSLEIEKDFLFEQIKSIEIYYLANKLLEDGSDVLGFSFSKEDVEGLVKLIVSQGVRTKATIDERDRRIENIVEQLMENMSEILQIDFLKDKTLKKHLLLHFMPMLYRLNTGIRLKNPLLEEIKEQYMLTFDAVRYALDDIESRLQLTLNDDEISFLTVYFQVSMEKKDFGKKILIVCPTGIGTSELVINKIRKMLPQKDIVETTTVRQLEMNDLSQIDFIISSVKLEAIDKPIVQVSPLITQEDLRNISTLYSENFFSNHENERTNDIDFKKLEEIFDTNAIYVKNNLKEKNECLNFLIDQLEKSQKVNSAFRQDVFERESFGNTSLATGVALPHATPKNVHISQISLLILDKEIQWSEYKVQAVILIGIAEKDRGKIKEILSEIYKVISTKERVKTFLTEMKKRKTLKQ</sequence>
<name>A0A1T4K0R8_9ENTE</name>
<dbReference type="AlphaFoldDB" id="A0A1T4K0R8"/>
<keyword evidence="4" id="KW-0804">Transcription</keyword>
<dbReference type="Pfam" id="PF00874">
    <property type="entry name" value="PRD"/>
    <property type="match status" value="1"/>
</dbReference>
<feature type="domain" description="PTS EIIB type-2" evidence="6">
    <location>
        <begin position="403"/>
        <end position="492"/>
    </location>
</feature>
<evidence type="ECO:0000259" key="6">
    <source>
        <dbReference type="PROSITE" id="PS51099"/>
    </source>
</evidence>
<dbReference type="GO" id="GO:0006355">
    <property type="term" value="P:regulation of DNA-templated transcription"/>
    <property type="evidence" value="ECO:0007669"/>
    <property type="project" value="InterPro"/>
</dbReference>
<dbReference type="CDD" id="cd05568">
    <property type="entry name" value="PTS_IIB_bgl_like"/>
    <property type="match status" value="1"/>
</dbReference>
<keyword evidence="2" id="KW-0677">Repeat</keyword>
<dbReference type="InterPro" id="IPR036390">
    <property type="entry name" value="WH_DNA-bd_sf"/>
</dbReference>
<dbReference type="PROSITE" id="PS51099">
    <property type="entry name" value="PTS_EIIB_TYPE_2"/>
    <property type="match status" value="1"/>
</dbReference>
<feature type="domain" description="PRD" evidence="7">
    <location>
        <begin position="186"/>
        <end position="292"/>
    </location>
</feature>
<evidence type="ECO:0000256" key="1">
    <source>
        <dbReference type="ARBA" id="ARBA00022679"/>
    </source>
</evidence>
<dbReference type="InterPro" id="IPR013196">
    <property type="entry name" value="HTH_11"/>
</dbReference>
<dbReference type="InterPro" id="IPR036388">
    <property type="entry name" value="WH-like_DNA-bd_sf"/>
</dbReference>
<organism evidence="8 9">
    <name type="scientific">Pilibacter termitis</name>
    <dbReference type="NCBI Taxonomy" id="263852"/>
    <lineage>
        <taxon>Bacteria</taxon>
        <taxon>Bacillati</taxon>
        <taxon>Bacillota</taxon>
        <taxon>Bacilli</taxon>
        <taxon>Lactobacillales</taxon>
        <taxon>Enterococcaceae</taxon>
        <taxon>Pilibacter</taxon>
    </lineage>
</organism>
<reference evidence="9" key="1">
    <citation type="submission" date="2017-02" db="EMBL/GenBank/DDBJ databases">
        <authorList>
            <person name="Varghese N."/>
            <person name="Submissions S."/>
        </authorList>
    </citation>
    <scope>NUCLEOTIDE SEQUENCE [LARGE SCALE GENOMIC DNA]</scope>
    <source>
        <strain evidence="9">ATCC BAA-1030</strain>
    </source>
</reference>
<dbReference type="Pfam" id="PF02302">
    <property type="entry name" value="PTS_IIB"/>
    <property type="match status" value="1"/>
</dbReference>
<dbReference type="PROSITE" id="PS51372">
    <property type="entry name" value="PRD_2"/>
    <property type="match status" value="2"/>
</dbReference>
<dbReference type="SUPFAM" id="SSF63520">
    <property type="entry name" value="PTS-regulatory domain, PRD"/>
    <property type="match status" value="2"/>
</dbReference>
<dbReference type="Gene3D" id="1.10.1790.10">
    <property type="entry name" value="PRD domain"/>
    <property type="match status" value="1"/>
</dbReference>
<evidence type="ECO:0000313" key="8">
    <source>
        <dbReference type="EMBL" id="SJZ36013.1"/>
    </source>
</evidence>
<dbReference type="InterPro" id="IPR013011">
    <property type="entry name" value="PTS_EIIB_2"/>
</dbReference>
<feature type="domain" description="PRD" evidence="7">
    <location>
        <begin position="295"/>
        <end position="402"/>
    </location>
</feature>
<keyword evidence="9" id="KW-1185">Reference proteome</keyword>
<dbReference type="InterPro" id="IPR003501">
    <property type="entry name" value="PTS_EIIB_2/3"/>
</dbReference>